<organism evidence="1 2">
    <name type="scientific">Lactobacillus melliventris</name>
    <dbReference type="NCBI Taxonomy" id="1218507"/>
    <lineage>
        <taxon>Bacteria</taxon>
        <taxon>Bacillati</taxon>
        <taxon>Bacillota</taxon>
        <taxon>Bacilli</taxon>
        <taxon>Lactobacillales</taxon>
        <taxon>Lactobacillaceae</taxon>
        <taxon>Lactobacillus</taxon>
    </lineage>
</organism>
<evidence type="ECO:0008006" key="3">
    <source>
        <dbReference type="Google" id="ProtNLM"/>
    </source>
</evidence>
<dbReference type="EMBL" id="QGLG01000002">
    <property type="protein sequence ID" value="PXY84861.1"/>
    <property type="molecule type" value="Genomic_DNA"/>
</dbReference>
<dbReference type="Proteomes" id="UP000247698">
    <property type="component" value="Unassembled WGS sequence"/>
</dbReference>
<name>A0ABX5N172_9LACO</name>
<sequence length="425" mass="49193">MEDNFNFDKPYKTSTQLIEILKSRNLVINNDSLAIDLLSSYGYYPLINGYSKPFFKPDNPKIYQDGTSIEDIYSLYLIDSQIQEIFLSNVLKVEKHLANTIGNQVAKHLGVDNNPDNPESYLKANNYITKNRNSVIRFIHNNVIPTRDNPTAYYREHKNHIPPWILTQNMMFGTLIRYYKIQQEKIKTSIVNELILPVHTKPNGYENMNIKKAMFQFSLEILSQFRNASAHSKPVYMFQSHVDNLPPTSALEIYLGNNIFFGSKSDEISLEKKGLYGALLYLLLLTSDSYQRIYILNKLELIEKSYLDENNNNAKMANNYKLYLKAANLPTDYLNKLRKASSYINSSKNYVTSTFDGKTMNFIMHLYWPPARSGEMKKVYVAQGENIYHFNEKCSQIINKNTTSFTLLSAKTENMEPCKFCCNNI</sequence>
<reference evidence="1 2" key="1">
    <citation type="submission" date="2018-05" db="EMBL/GenBank/DDBJ databases">
        <title>Reference genomes for bee gut microbiota database.</title>
        <authorList>
            <person name="Ellegaard K.M."/>
        </authorList>
    </citation>
    <scope>NUCLEOTIDE SEQUENCE [LARGE SCALE GENOMIC DNA]</scope>
    <source>
        <strain evidence="1 2">ESL0184</strain>
    </source>
</reference>
<dbReference type="Pfam" id="PF07751">
    <property type="entry name" value="Abi_2"/>
    <property type="match status" value="1"/>
</dbReference>
<evidence type="ECO:0000313" key="2">
    <source>
        <dbReference type="Proteomes" id="UP000247698"/>
    </source>
</evidence>
<dbReference type="InterPro" id="IPR011664">
    <property type="entry name" value="Abi_system_AbiD/AbiF-like"/>
</dbReference>
<proteinExistence type="predicted"/>
<gene>
    <name evidence="1" type="ORF">DK873_06875</name>
</gene>
<protein>
    <recommendedName>
        <fullName evidence="3">Abi family protein</fullName>
    </recommendedName>
</protein>
<comment type="caution">
    <text evidence="1">The sequence shown here is derived from an EMBL/GenBank/DDBJ whole genome shotgun (WGS) entry which is preliminary data.</text>
</comment>
<evidence type="ECO:0000313" key="1">
    <source>
        <dbReference type="EMBL" id="PXY84861.1"/>
    </source>
</evidence>
<accession>A0ABX5N172</accession>
<dbReference type="RefSeq" id="WP_110446339.1">
    <property type="nucleotide sequence ID" value="NZ_QGLG01000002.1"/>
</dbReference>
<keyword evidence="2" id="KW-1185">Reference proteome</keyword>